<dbReference type="PROSITE" id="PS01012">
    <property type="entry name" value="FOLYLPOLYGLU_SYNT_2"/>
    <property type="match status" value="1"/>
</dbReference>
<name>A0A4V1EGJ1_9FIRM</name>
<dbReference type="AlphaFoldDB" id="A0A4V1EGJ1"/>
<dbReference type="InterPro" id="IPR018109">
    <property type="entry name" value="Folylpolyglutamate_synth_CS"/>
</dbReference>
<evidence type="ECO:0000256" key="1">
    <source>
        <dbReference type="ARBA" id="ARBA00001946"/>
    </source>
</evidence>
<dbReference type="GO" id="GO:0004326">
    <property type="term" value="F:tetrahydrofolylpolyglutamate synthase activity"/>
    <property type="evidence" value="ECO:0007669"/>
    <property type="project" value="UniProtKB-EC"/>
</dbReference>
<evidence type="ECO:0000256" key="4">
    <source>
        <dbReference type="ARBA" id="ARBA00022598"/>
    </source>
</evidence>
<reference evidence="12 13" key="1">
    <citation type="submission" date="2019-05" db="EMBL/GenBank/DDBJ databases">
        <title>Complete genome sequencing of Anaerostipes rhamnosivorans.</title>
        <authorList>
            <person name="Bui T.P.N."/>
            <person name="de Vos W.M."/>
        </authorList>
    </citation>
    <scope>NUCLEOTIDE SEQUENCE [LARGE SCALE GENOMIC DNA]</scope>
    <source>
        <strain evidence="12 13">1y2</strain>
    </source>
</reference>
<dbReference type="GO" id="GO:0008841">
    <property type="term" value="F:dihydrofolate synthase activity"/>
    <property type="evidence" value="ECO:0007669"/>
    <property type="project" value="TreeGrafter"/>
</dbReference>
<dbReference type="InterPro" id="IPR001645">
    <property type="entry name" value="Folylpolyglutamate_synth"/>
</dbReference>
<dbReference type="RefSeq" id="WP_243118762.1">
    <property type="nucleotide sequence ID" value="NZ_CP040058.1"/>
</dbReference>
<dbReference type="GO" id="GO:0005524">
    <property type="term" value="F:ATP binding"/>
    <property type="evidence" value="ECO:0007669"/>
    <property type="project" value="UniProtKB-KW"/>
</dbReference>
<dbReference type="GO" id="GO:0005737">
    <property type="term" value="C:cytoplasm"/>
    <property type="evidence" value="ECO:0007669"/>
    <property type="project" value="TreeGrafter"/>
</dbReference>
<evidence type="ECO:0000259" key="11">
    <source>
        <dbReference type="Pfam" id="PF08245"/>
    </source>
</evidence>
<comment type="catalytic activity">
    <reaction evidence="9">
        <text>(6S)-5,6,7,8-tetrahydrofolyl-(gamma-L-Glu)(n) + L-glutamate + ATP = (6S)-5,6,7,8-tetrahydrofolyl-(gamma-L-Glu)(n+1) + ADP + phosphate + H(+)</text>
        <dbReference type="Rhea" id="RHEA:10580"/>
        <dbReference type="Rhea" id="RHEA-COMP:14738"/>
        <dbReference type="Rhea" id="RHEA-COMP:14740"/>
        <dbReference type="ChEBI" id="CHEBI:15378"/>
        <dbReference type="ChEBI" id="CHEBI:29985"/>
        <dbReference type="ChEBI" id="CHEBI:30616"/>
        <dbReference type="ChEBI" id="CHEBI:43474"/>
        <dbReference type="ChEBI" id="CHEBI:141005"/>
        <dbReference type="ChEBI" id="CHEBI:456216"/>
        <dbReference type="EC" id="6.3.2.17"/>
    </reaction>
</comment>
<dbReference type="Gene3D" id="3.40.1190.10">
    <property type="entry name" value="Mur-like, catalytic domain"/>
    <property type="match status" value="1"/>
</dbReference>
<gene>
    <name evidence="12" type="ORF">AR1Y2_2806</name>
</gene>
<sequence>MRNNMADYEEARNYLDHVTGFAKKTALSNVQWILDVLGNPEKELSFIHVAGTNGKGSVCAFLDSILTSAGIKTGRFTSPHLVRIEERIQLGGREISKIRFAEVFTAVKEAVSQAVKKGAAHPSFFEFLFLMSMVFFREEKAEMCIIETGMGGRHDATNIITPEVSILTAVSLDHQEFLGDTLELIAGEKAGIIKPGVPVVFLEQRTEVMEIFRAEAERQKSESITISKDNLIFSEKSSDYIDFFKKSAYDKKSKCLKLGLLGDFQYDNAALAAAAVRRLFPEIKKQDVFQGLATVSLAGRMEEVGPGIYIDGGHNLQAAEAFCRTLNDYFPQRKFIVFAPSHRQEEEGILKLLREVNNLEGILKVPVKNREVPDGDFLKAYKTMIQKTEEGILCFCIGSFYLAGKVKNLYGGRK</sequence>
<dbReference type="InterPro" id="IPR013221">
    <property type="entry name" value="Mur_ligase_cen"/>
</dbReference>
<keyword evidence="7 10" id="KW-0067">ATP-binding</keyword>
<dbReference type="InterPro" id="IPR036565">
    <property type="entry name" value="Mur-like_cat_sf"/>
</dbReference>
<protein>
    <recommendedName>
        <fullName evidence="3">tetrahydrofolate synthase</fullName>
        <ecNumber evidence="3">6.3.2.17</ecNumber>
    </recommendedName>
</protein>
<evidence type="ECO:0000256" key="6">
    <source>
        <dbReference type="ARBA" id="ARBA00022741"/>
    </source>
</evidence>
<keyword evidence="13" id="KW-1185">Reference proteome</keyword>
<dbReference type="EC" id="6.3.2.17" evidence="3"/>
<evidence type="ECO:0000256" key="8">
    <source>
        <dbReference type="ARBA" id="ARBA00022842"/>
    </source>
</evidence>
<comment type="similarity">
    <text evidence="2 10">Belongs to the folylpolyglutamate synthase family.</text>
</comment>
<dbReference type="PANTHER" id="PTHR11136:SF0">
    <property type="entry name" value="DIHYDROFOLATE SYNTHETASE-RELATED"/>
    <property type="match status" value="1"/>
</dbReference>
<dbReference type="EMBL" id="CP040058">
    <property type="protein sequence ID" value="QCP36260.1"/>
    <property type="molecule type" value="Genomic_DNA"/>
</dbReference>
<evidence type="ECO:0000256" key="5">
    <source>
        <dbReference type="ARBA" id="ARBA00022723"/>
    </source>
</evidence>
<dbReference type="Gene3D" id="3.90.190.20">
    <property type="entry name" value="Mur ligase, C-terminal domain"/>
    <property type="match status" value="1"/>
</dbReference>
<keyword evidence="6 10" id="KW-0547">Nucleotide-binding</keyword>
<feature type="domain" description="Mur ligase central" evidence="11">
    <location>
        <begin position="49"/>
        <end position="276"/>
    </location>
</feature>
<dbReference type="GO" id="GO:0046872">
    <property type="term" value="F:metal ion binding"/>
    <property type="evidence" value="ECO:0007669"/>
    <property type="project" value="UniProtKB-KW"/>
</dbReference>
<dbReference type="SUPFAM" id="SSF53244">
    <property type="entry name" value="MurD-like peptide ligases, peptide-binding domain"/>
    <property type="match status" value="1"/>
</dbReference>
<accession>A0A4V1EGJ1</accession>
<dbReference type="PANTHER" id="PTHR11136">
    <property type="entry name" value="FOLYLPOLYGLUTAMATE SYNTHASE-RELATED"/>
    <property type="match status" value="1"/>
</dbReference>
<evidence type="ECO:0000313" key="12">
    <source>
        <dbReference type="EMBL" id="QCP36260.1"/>
    </source>
</evidence>
<dbReference type="PIRSF" id="PIRSF001563">
    <property type="entry name" value="Folylpolyglu_synth"/>
    <property type="match status" value="1"/>
</dbReference>
<dbReference type="FunFam" id="3.40.1190.10:FF:000011">
    <property type="entry name" value="Folylpolyglutamate synthase/dihydrofolate synthase"/>
    <property type="match status" value="1"/>
</dbReference>
<evidence type="ECO:0000256" key="7">
    <source>
        <dbReference type="ARBA" id="ARBA00022840"/>
    </source>
</evidence>
<evidence type="ECO:0000256" key="10">
    <source>
        <dbReference type="PIRNR" id="PIRNR001563"/>
    </source>
</evidence>
<dbReference type="NCBIfam" id="TIGR01499">
    <property type="entry name" value="folC"/>
    <property type="match status" value="1"/>
</dbReference>
<evidence type="ECO:0000256" key="3">
    <source>
        <dbReference type="ARBA" id="ARBA00013025"/>
    </source>
</evidence>
<dbReference type="InterPro" id="IPR036615">
    <property type="entry name" value="Mur_ligase_C_dom_sf"/>
</dbReference>
<keyword evidence="8" id="KW-0460">Magnesium</keyword>
<dbReference type="SUPFAM" id="SSF53623">
    <property type="entry name" value="MurD-like peptide ligases, catalytic domain"/>
    <property type="match status" value="1"/>
</dbReference>
<comment type="cofactor">
    <cofactor evidence="1">
        <name>Mg(2+)</name>
        <dbReference type="ChEBI" id="CHEBI:18420"/>
    </cofactor>
</comment>
<organism evidence="12 13">
    <name type="scientific">Anaerostipes rhamnosivorans</name>
    <dbReference type="NCBI Taxonomy" id="1229621"/>
    <lineage>
        <taxon>Bacteria</taxon>
        <taxon>Bacillati</taxon>
        <taxon>Bacillota</taxon>
        <taxon>Clostridia</taxon>
        <taxon>Lachnospirales</taxon>
        <taxon>Lachnospiraceae</taxon>
        <taxon>Anaerostipes</taxon>
    </lineage>
</organism>
<dbReference type="Proteomes" id="UP000298653">
    <property type="component" value="Chromosome"/>
</dbReference>
<proteinExistence type="inferred from homology"/>
<evidence type="ECO:0000313" key="13">
    <source>
        <dbReference type="Proteomes" id="UP000298653"/>
    </source>
</evidence>
<dbReference type="KEGG" id="arf:AR1Y2_2806"/>
<evidence type="ECO:0000256" key="2">
    <source>
        <dbReference type="ARBA" id="ARBA00008276"/>
    </source>
</evidence>
<keyword evidence="5" id="KW-0479">Metal-binding</keyword>
<dbReference type="PROSITE" id="PS01011">
    <property type="entry name" value="FOLYLPOLYGLU_SYNT_1"/>
    <property type="match status" value="1"/>
</dbReference>
<dbReference type="Pfam" id="PF08245">
    <property type="entry name" value="Mur_ligase_M"/>
    <property type="match status" value="1"/>
</dbReference>
<keyword evidence="4 10" id="KW-0436">Ligase</keyword>
<evidence type="ECO:0000256" key="9">
    <source>
        <dbReference type="ARBA" id="ARBA00047493"/>
    </source>
</evidence>